<dbReference type="RefSeq" id="WP_145958607.1">
    <property type="nucleotide sequence ID" value="NZ_LT960612.1"/>
</dbReference>
<dbReference type="OrthoDB" id="980779at2"/>
<organism evidence="1 2">
    <name type="scientific">Vibrio tapetis subsp. tapetis</name>
    <dbReference type="NCBI Taxonomy" id="1671868"/>
    <lineage>
        <taxon>Bacteria</taxon>
        <taxon>Pseudomonadati</taxon>
        <taxon>Pseudomonadota</taxon>
        <taxon>Gammaproteobacteria</taxon>
        <taxon>Vibrionales</taxon>
        <taxon>Vibrionaceae</taxon>
        <taxon>Vibrio</taxon>
    </lineage>
</organism>
<dbReference type="EMBL" id="LT960612">
    <property type="protein sequence ID" value="SON52811.1"/>
    <property type="molecule type" value="Genomic_DNA"/>
</dbReference>
<proteinExistence type="predicted"/>
<name>A0A2N8ZLL8_9VIBR</name>
<evidence type="ECO:0000313" key="1">
    <source>
        <dbReference type="EMBL" id="SON52811.1"/>
    </source>
</evidence>
<reference evidence="1 2" key="1">
    <citation type="submission" date="2017-10" db="EMBL/GenBank/DDBJ databases">
        <authorList>
            <person name="Banno H."/>
            <person name="Chua N.-H."/>
        </authorList>
    </citation>
    <scope>NUCLEOTIDE SEQUENCE [LARGE SCALE GENOMIC DNA]</scope>
    <source>
        <strain evidence="1">Vibrio tapetis CECT4600</strain>
    </source>
</reference>
<dbReference type="AlphaFoldDB" id="A0A2N8ZLL8"/>
<dbReference type="Proteomes" id="UP000235828">
    <property type="component" value="Chromosome B"/>
</dbReference>
<keyword evidence="2" id="KW-1185">Reference proteome</keyword>
<sequence length="309" mass="35712">MPRYVTFSYSDNLPRNINIQLPEELKISGSRDPEILIILRLLSGNIELTHTYSNTIIKSRINYFSGDFTRFRNWKREFPVLFSEDTTATDIAVFIENTKYVNRSFYAAILSEISQFILHTKRGAHTSAFIYIYRILEKISYAFPLIYASKTQDFLRSFGQLKELMVGDSEKKELGFFKAFIQMLYRGDSISDTSIDIAFSTTNSDVGEQMFKSIRETVGNAVIHEDTSEFDTLSVKYCEMSSFIINIRNRFFHNLNGGATNIESDRIVDSDELFSFINPMAMHWLSMVFLQVTAYSLSEFQTHRRNAAV</sequence>
<dbReference type="KEGG" id="vta:B1200"/>
<gene>
    <name evidence="1" type="ORF">VTAP4600_B1200</name>
</gene>
<protein>
    <submittedName>
        <fullName evidence="1">Uncharacterized protein</fullName>
    </submittedName>
</protein>
<accession>A0A2N8ZLL8</accession>
<evidence type="ECO:0000313" key="2">
    <source>
        <dbReference type="Proteomes" id="UP000235828"/>
    </source>
</evidence>